<dbReference type="InterPro" id="IPR051876">
    <property type="entry name" value="ODA-DC/CCD"/>
</dbReference>
<feature type="domain" description="ODAD1 central coiled coil region" evidence="4">
    <location>
        <begin position="297"/>
        <end position="421"/>
    </location>
</feature>
<dbReference type="InterPro" id="IPR049258">
    <property type="entry name" value="ODAD1_CC"/>
</dbReference>
<evidence type="ECO:0000256" key="2">
    <source>
        <dbReference type="SAM" id="Coils"/>
    </source>
</evidence>
<feature type="coiled-coil region" evidence="2">
    <location>
        <begin position="331"/>
        <end position="400"/>
    </location>
</feature>
<accession>A0A1G4IBZ1</accession>
<protein>
    <submittedName>
        <fullName evidence="5">Outer dynein arm docking complex, putative</fullName>
    </submittedName>
</protein>
<feature type="region of interest" description="Disordered" evidence="3">
    <location>
        <begin position="575"/>
        <end position="634"/>
    </location>
</feature>
<dbReference type="VEuPathDB" id="TriTrypDB:TEOVI_000120200"/>
<keyword evidence="1 2" id="KW-0175">Coiled coil</keyword>
<evidence type="ECO:0000313" key="5">
    <source>
        <dbReference type="EMBL" id="SCU69636.1"/>
    </source>
</evidence>
<feature type="domain" description="ODAD1 central coiled coil region" evidence="4">
    <location>
        <begin position="121"/>
        <end position="228"/>
    </location>
</feature>
<organism evidence="5 6">
    <name type="scientific">Trypanosoma equiperdum</name>
    <dbReference type="NCBI Taxonomy" id="5694"/>
    <lineage>
        <taxon>Eukaryota</taxon>
        <taxon>Discoba</taxon>
        <taxon>Euglenozoa</taxon>
        <taxon>Kinetoplastea</taxon>
        <taxon>Metakinetoplastina</taxon>
        <taxon>Trypanosomatida</taxon>
        <taxon>Trypanosomatidae</taxon>
        <taxon>Trypanosoma</taxon>
    </lineage>
</organism>
<evidence type="ECO:0000256" key="3">
    <source>
        <dbReference type="SAM" id="MobiDB-lite"/>
    </source>
</evidence>
<gene>
    <name evidence="5" type="ORF">TEOVI_000120200</name>
</gene>
<dbReference type="RefSeq" id="XP_067080578.1">
    <property type="nucleotide sequence ID" value="XM_067224477.1"/>
</dbReference>
<feature type="coiled-coil region" evidence="2">
    <location>
        <begin position="21"/>
        <end position="137"/>
    </location>
</feature>
<dbReference type="GeneID" id="92375142"/>
<keyword evidence="6" id="KW-1185">Reference proteome</keyword>
<dbReference type="EMBL" id="CZPT02001262">
    <property type="protein sequence ID" value="SCU69636.1"/>
    <property type="molecule type" value="Genomic_DNA"/>
</dbReference>
<evidence type="ECO:0000313" key="6">
    <source>
        <dbReference type="Proteomes" id="UP000195570"/>
    </source>
</evidence>
<feature type="compositionally biased region" description="Basic and acidic residues" evidence="3">
    <location>
        <begin position="578"/>
        <end position="596"/>
    </location>
</feature>
<dbReference type="AlphaFoldDB" id="A0A1G4IBZ1"/>
<dbReference type="PANTHER" id="PTHR21694:SF36">
    <property type="entry name" value="OUTER DYNEIN ARM DOCKING COMPLEX PROTEIN"/>
    <property type="match status" value="1"/>
</dbReference>
<reference evidence="5" key="1">
    <citation type="submission" date="2016-09" db="EMBL/GenBank/DDBJ databases">
        <authorList>
            <person name="Hebert L."/>
            <person name="Moumen B."/>
        </authorList>
    </citation>
    <scope>NUCLEOTIDE SEQUENCE [LARGE SCALE GENOMIC DNA]</scope>
    <source>
        <strain evidence="5">OVI</strain>
    </source>
</reference>
<feature type="region of interest" description="Disordered" evidence="3">
    <location>
        <begin position="461"/>
        <end position="506"/>
    </location>
</feature>
<evidence type="ECO:0000256" key="1">
    <source>
        <dbReference type="ARBA" id="ARBA00023054"/>
    </source>
</evidence>
<feature type="compositionally biased region" description="Basic and acidic residues" evidence="3">
    <location>
        <begin position="487"/>
        <end position="496"/>
    </location>
</feature>
<dbReference type="Proteomes" id="UP000195570">
    <property type="component" value="Unassembled WGS sequence"/>
</dbReference>
<feature type="coiled-coil region" evidence="2">
    <location>
        <begin position="194"/>
        <end position="221"/>
    </location>
</feature>
<feature type="compositionally biased region" description="Basic and acidic residues" evidence="3">
    <location>
        <begin position="607"/>
        <end position="624"/>
    </location>
</feature>
<sequence length="634" mass="72146">MPPSQLLKDMDERRCLMASNIVAAQDEIMRQQEAVQKLTSENERLKKEIAVASGEQYDYVKADKYAALKTEVDSLEQRYQFEKMHLNELTKQYQLARIDLMQGSKLKGGVNAEQENVRAVQRQLEILENRLDQALARFNDAVSYNKELRDHIDIIRGERRVFQRVHKKMEDDLRSKKKIMSERIEQSNHDLDERDGYLQQVEQLRTALSEQKEEYDTAVRNLDVCMIDINRMRDELHRRQIEFEARSYMPNPTVDHSGVGKNLPVANTHAPTPFTEDGEDASDGMSSAEVGSEIMDIPAQLSMFAPDGDLQKLAQTYQVVGESNFSLYKRINELTTSREEMERDIHTLKKVIAEEHEHDVQQRRLIKEYEDRLAETELMLDRLNRSAEVHKEVLARIRETTEGVFKRIGCSAEEARRLVGSDHCTESTQLKFLGLIEERATRILCTYQLYKRTEAMLQEQKAAEEGADGSKRTLPIGAGDDQTYLPGKEKETDGDRGGNAAAAGGAENTRGIVSAVKEEGGEGSSGSKVDVRLLQALVEGTADFSPVLNLPVRKDGTAAKFVRCSVLPSAQLYGDESVEGKDDHDGDPVVSHEELRQQMQQRLLSKRLREEKGQRRKRDLKDQFADAPPILRRK</sequence>
<proteinExistence type="predicted"/>
<dbReference type="Pfam" id="PF21773">
    <property type="entry name" value="ODAD1_CC"/>
    <property type="match status" value="2"/>
</dbReference>
<name>A0A1G4IBZ1_TRYEQ</name>
<evidence type="ECO:0000259" key="4">
    <source>
        <dbReference type="Pfam" id="PF21773"/>
    </source>
</evidence>
<feature type="compositionally biased region" description="Basic and acidic residues" evidence="3">
    <location>
        <begin position="461"/>
        <end position="471"/>
    </location>
</feature>
<comment type="caution">
    <text evidence="5">The sequence shown here is derived from an EMBL/GenBank/DDBJ whole genome shotgun (WGS) entry which is preliminary data.</text>
</comment>
<dbReference type="PANTHER" id="PTHR21694">
    <property type="entry name" value="COILED-COIL DOMAIN-CONTAINING PROTEIN 63"/>
    <property type="match status" value="1"/>
</dbReference>